<keyword evidence="2" id="KW-0808">Transferase</keyword>
<dbReference type="AlphaFoldDB" id="A0A834XE19"/>
<feature type="domain" description="Carbohydrate kinase PfkB" evidence="5">
    <location>
        <begin position="315"/>
        <end position="368"/>
    </location>
</feature>
<keyword evidence="7" id="KW-1185">Reference proteome</keyword>
<keyword evidence="3 6" id="KW-0418">Kinase</keyword>
<dbReference type="EMBL" id="JAAIUW010000002">
    <property type="protein sequence ID" value="KAF7842720.1"/>
    <property type="molecule type" value="Genomic_DNA"/>
</dbReference>
<dbReference type="Pfam" id="PF00294">
    <property type="entry name" value="PfkB"/>
    <property type="match status" value="1"/>
</dbReference>
<dbReference type="GO" id="GO:0009662">
    <property type="term" value="P:etioplast organization"/>
    <property type="evidence" value="ECO:0007669"/>
    <property type="project" value="TreeGrafter"/>
</dbReference>
<evidence type="ECO:0000313" key="6">
    <source>
        <dbReference type="EMBL" id="KAF7842720.1"/>
    </source>
</evidence>
<gene>
    <name evidence="6" type="ORF">G2W53_005018</name>
</gene>
<comment type="similarity">
    <text evidence="1">Belongs to the carbohydrate kinase PfkB family.</text>
</comment>
<dbReference type="GO" id="GO:0009658">
    <property type="term" value="P:chloroplast organization"/>
    <property type="evidence" value="ECO:0007669"/>
    <property type="project" value="TreeGrafter"/>
</dbReference>
<evidence type="ECO:0000256" key="1">
    <source>
        <dbReference type="ARBA" id="ARBA00010688"/>
    </source>
</evidence>
<dbReference type="InterPro" id="IPR011611">
    <property type="entry name" value="PfkB_dom"/>
</dbReference>
<dbReference type="Proteomes" id="UP000634136">
    <property type="component" value="Unassembled WGS sequence"/>
</dbReference>
<accession>A0A834XE19</accession>
<dbReference type="GO" id="GO:0042644">
    <property type="term" value="C:chloroplast nucleoid"/>
    <property type="evidence" value="ECO:0007669"/>
    <property type="project" value="TreeGrafter"/>
</dbReference>
<organism evidence="6 7">
    <name type="scientific">Senna tora</name>
    <dbReference type="NCBI Taxonomy" id="362788"/>
    <lineage>
        <taxon>Eukaryota</taxon>
        <taxon>Viridiplantae</taxon>
        <taxon>Streptophyta</taxon>
        <taxon>Embryophyta</taxon>
        <taxon>Tracheophyta</taxon>
        <taxon>Spermatophyta</taxon>
        <taxon>Magnoliopsida</taxon>
        <taxon>eudicotyledons</taxon>
        <taxon>Gunneridae</taxon>
        <taxon>Pentapetalae</taxon>
        <taxon>rosids</taxon>
        <taxon>fabids</taxon>
        <taxon>Fabales</taxon>
        <taxon>Fabaceae</taxon>
        <taxon>Caesalpinioideae</taxon>
        <taxon>Cassia clade</taxon>
        <taxon>Senna</taxon>
    </lineage>
</organism>
<evidence type="ECO:0000256" key="3">
    <source>
        <dbReference type="ARBA" id="ARBA00022777"/>
    </source>
</evidence>
<feature type="compositionally biased region" description="Acidic residues" evidence="4">
    <location>
        <begin position="243"/>
        <end position="256"/>
    </location>
</feature>
<dbReference type="Gene3D" id="3.40.1190.20">
    <property type="match status" value="1"/>
</dbReference>
<evidence type="ECO:0000313" key="7">
    <source>
        <dbReference type="Proteomes" id="UP000634136"/>
    </source>
</evidence>
<proteinExistence type="inferred from homology"/>
<protein>
    <submittedName>
        <fullName evidence="6">Fructokinase-like 2, chloroplastic</fullName>
    </submittedName>
</protein>
<dbReference type="GO" id="GO:0042793">
    <property type="term" value="P:plastid transcription"/>
    <property type="evidence" value="ECO:0007669"/>
    <property type="project" value="TreeGrafter"/>
</dbReference>
<evidence type="ECO:0000256" key="2">
    <source>
        <dbReference type="ARBA" id="ARBA00022679"/>
    </source>
</evidence>
<feature type="compositionally biased region" description="Basic and acidic residues" evidence="4">
    <location>
        <begin position="224"/>
        <end position="242"/>
    </location>
</feature>
<sequence length="372" mass="41411">MLAGFMNNCEIKWQQFNKESLLFWSGSVLFKQVLEAAMISPNNEVLPQKVTSASSPCSLLSDSAAASSIGFPALSISISVRDAVLQRCLGAKRWCHLNWSYYDSLNLVQLRELRSGCKWGPLVMAKKTPSVDSVIEESNENESVGVKKTTRSSKTKRATSRTEKKLTDESLEDPGLLVNNEDSWSTSSDDSKKKPRRTRKKDASGSTGAEKEKKEKKVRRRKEPKKEDVIMEEKCSEAKSSDQDEPSFIENVEEETEDDLELIKDDGEDISFTYAWPPLVCCFGSAQHAFVPSGRPANRLINYEIHERMRDTLWSPEDFVRAPGASAGSVAIALASLGGKVTFMGKLADDEYGQAMLYYMNVNNVQSSDTIS</sequence>
<evidence type="ECO:0000256" key="4">
    <source>
        <dbReference type="SAM" id="MobiDB-lite"/>
    </source>
</evidence>
<reference evidence="6" key="1">
    <citation type="submission" date="2020-09" db="EMBL/GenBank/DDBJ databases">
        <title>Genome-Enabled Discovery of Anthraquinone Biosynthesis in Senna tora.</title>
        <authorList>
            <person name="Kang S.-H."/>
            <person name="Pandey R.P."/>
            <person name="Lee C.-M."/>
            <person name="Sim J.-S."/>
            <person name="Jeong J.-T."/>
            <person name="Choi B.-S."/>
            <person name="Jung M."/>
            <person name="Ginzburg D."/>
            <person name="Zhao K."/>
            <person name="Won S.Y."/>
            <person name="Oh T.-J."/>
            <person name="Yu Y."/>
            <person name="Kim N.-H."/>
            <person name="Lee O.R."/>
            <person name="Lee T.-H."/>
            <person name="Bashyal P."/>
            <person name="Kim T.-S."/>
            <person name="Lee W.-H."/>
            <person name="Kawkins C."/>
            <person name="Kim C.-K."/>
            <person name="Kim J.S."/>
            <person name="Ahn B.O."/>
            <person name="Rhee S.Y."/>
            <person name="Sohng J.K."/>
        </authorList>
    </citation>
    <scope>NUCLEOTIDE SEQUENCE</scope>
    <source>
        <tissue evidence="6">Leaf</tissue>
    </source>
</reference>
<feature type="compositionally biased region" description="Basic residues" evidence="4">
    <location>
        <begin position="148"/>
        <end position="159"/>
    </location>
</feature>
<dbReference type="InterPro" id="IPR029056">
    <property type="entry name" value="Ribokinase-like"/>
</dbReference>
<dbReference type="PANTHER" id="PTHR43085:SF2">
    <property type="entry name" value="FRUCTOKINASE-LIKE 2, CHLOROPLASTIC"/>
    <property type="match status" value="1"/>
</dbReference>
<evidence type="ECO:0000259" key="5">
    <source>
        <dbReference type="Pfam" id="PF00294"/>
    </source>
</evidence>
<feature type="region of interest" description="Disordered" evidence="4">
    <location>
        <begin position="130"/>
        <end position="256"/>
    </location>
</feature>
<comment type="caution">
    <text evidence="6">The sequence shown here is derived from an EMBL/GenBank/DDBJ whole genome shotgun (WGS) entry which is preliminary data.</text>
</comment>
<dbReference type="GO" id="GO:0016301">
    <property type="term" value="F:kinase activity"/>
    <property type="evidence" value="ECO:0007669"/>
    <property type="project" value="UniProtKB-KW"/>
</dbReference>
<dbReference type="OrthoDB" id="10495877at2759"/>
<dbReference type="InterPro" id="IPR050306">
    <property type="entry name" value="PfkB_Carbo_kinase"/>
</dbReference>
<dbReference type="PANTHER" id="PTHR43085">
    <property type="entry name" value="HEXOKINASE FAMILY MEMBER"/>
    <property type="match status" value="1"/>
</dbReference>
<dbReference type="SUPFAM" id="SSF53613">
    <property type="entry name" value="Ribokinase-like"/>
    <property type="match status" value="1"/>
</dbReference>
<name>A0A834XE19_9FABA</name>